<evidence type="ECO:0000313" key="2">
    <source>
        <dbReference type="EMBL" id="GFT84049.1"/>
    </source>
</evidence>
<evidence type="ECO:0000313" key="3">
    <source>
        <dbReference type="Proteomes" id="UP000887013"/>
    </source>
</evidence>
<dbReference type="EMBL" id="BMAW01023693">
    <property type="protein sequence ID" value="GFT84049.1"/>
    <property type="molecule type" value="Genomic_DNA"/>
</dbReference>
<name>A0A8X6PSW9_NEPPI</name>
<organism evidence="2 3">
    <name type="scientific">Nephila pilipes</name>
    <name type="common">Giant wood spider</name>
    <name type="synonym">Nephila maculata</name>
    <dbReference type="NCBI Taxonomy" id="299642"/>
    <lineage>
        <taxon>Eukaryota</taxon>
        <taxon>Metazoa</taxon>
        <taxon>Ecdysozoa</taxon>
        <taxon>Arthropoda</taxon>
        <taxon>Chelicerata</taxon>
        <taxon>Arachnida</taxon>
        <taxon>Araneae</taxon>
        <taxon>Araneomorphae</taxon>
        <taxon>Entelegynae</taxon>
        <taxon>Araneoidea</taxon>
        <taxon>Nephilidae</taxon>
        <taxon>Nephila</taxon>
    </lineage>
</organism>
<feature type="compositionally biased region" description="Basic and acidic residues" evidence="1">
    <location>
        <begin position="84"/>
        <end position="98"/>
    </location>
</feature>
<keyword evidence="3" id="KW-1185">Reference proteome</keyword>
<protein>
    <submittedName>
        <fullName evidence="2">Uncharacterized protein</fullName>
    </submittedName>
</protein>
<reference evidence="2" key="1">
    <citation type="submission" date="2020-08" db="EMBL/GenBank/DDBJ databases">
        <title>Multicomponent nature underlies the extraordinary mechanical properties of spider dragline silk.</title>
        <authorList>
            <person name="Kono N."/>
            <person name="Nakamura H."/>
            <person name="Mori M."/>
            <person name="Yoshida Y."/>
            <person name="Ohtoshi R."/>
            <person name="Malay A.D."/>
            <person name="Moran D.A.P."/>
            <person name="Tomita M."/>
            <person name="Numata K."/>
            <person name="Arakawa K."/>
        </authorList>
    </citation>
    <scope>NUCLEOTIDE SEQUENCE</scope>
</reference>
<sequence>MCGALDARPTNATCRSKRKQSVADGVRRGKSKDGNDEDRSSGEVFPVVSTVVSAIHDSRAYELRDVLGPLTPPAEARKQSVARRARDAGSRKTATDEDAAEWRKSFLLFSDALL</sequence>
<accession>A0A8X6PSW9</accession>
<dbReference type="Proteomes" id="UP000887013">
    <property type="component" value="Unassembled WGS sequence"/>
</dbReference>
<comment type="caution">
    <text evidence="2">The sequence shown here is derived from an EMBL/GenBank/DDBJ whole genome shotgun (WGS) entry which is preliminary data.</text>
</comment>
<evidence type="ECO:0000256" key="1">
    <source>
        <dbReference type="SAM" id="MobiDB-lite"/>
    </source>
</evidence>
<gene>
    <name evidence="2" type="ORF">NPIL_547691</name>
</gene>
<feature type="region of interest" description="Disordered" evidence="1">
    <location>
        <begin position="1"/>
        <end position="43"/>
    </location>
</feature>
<proteinExistence type="predicted"/>
<feature type="region of interest" description="Disordered" evidence="1">
    <location>
        <begin position="67"/>
        <end position="98"/>
    </location>
</feature>
<dbReference type="AlphaFoldDB" id="A0A8X6PSW9"/>
<feature type="compositionally biased region" description="Basic and acidic residues" evidence="1">
    <location>
        <begin position="25"/>
        <end position="41"/>
    </location>
</feature>